<gene>
    <name evidence="1" type="ORF">K6Y31_16265</name>
</gene>
<sequence length="384" mass="43469">MRQVDWHYKRPELATRYLKSVGLSPISRIALLGVRRIGKTAFLLKDLAPKASELGFVPIYLNIWENEESPQEHIIMTLDRFISSMKSSAKQSIKDLLASEVKKLDINLGLIKATVDTSASHTAVTPSEISQISEQIKEVIRLASEMDKRPLFIIDEVQILNSSEKFLPLQACLRTNFDTFDEICAIYAGSSRGGVAAMFNQKEAEVLTGEKFAKREMPFYNSASLVEFPHLEPECIDFFLGVLADRFSINCPKRELSDAFKALDYSPFWLRMLLTEMTANMQDVTSAMKIIKGKIEVDGALDYITAGLSKIDKLVYLRLHGTRSKYSQQDMQFYSEHMGKAVKKSSVQNAISKLKRLKLVTEYDAGMFFEKAGLKTYIEKDLNL</sequence>
<name>A0ABS8WDM3_9GAMM</name>
<evidence type="ECO:0000313" key="2">
    <source>
        <dbReference type="Proteomes" id="UP001201273"/>
    </source>
</evidence>
<dbReference type="PANTHER" id="PTHR34301">
    <property type="entry name" value="DNA-BINDING PROTEIN-RELATED"/>
    <property type="match status" value="1"/>
</dbReference>
<comment type="caution">
    <text evidence="1">The sequence shown here is derived from an EMBL/GenBank/DDBJ whole genome shotgun (WGS) entry which is preliminary data.</text>
</comment>
<reference evidence="1 2" key="1">
    <citation type="journal article" date="2022" name="Environ. Microbiol. Rep.">
        <title>Eco-phylogenetic analyses reveal divergent evolution of vitamin B12 metabolism in the marine bacterial family 'Psychromonadaceae'.</title>
        <authorList>
            <person name="Jin X."/>
            <person name="Yang Y."/>
            <person name="Cao H."/>
            <person name="Gao B."/>
            <person name="Zhao Z."/>
        </authorList>
    </citation>
    <scope>NUCLEOTIDE SEQUENCE [LARGE SCALE GENOMIC DNA]</scope>
    <source>
        <strain evidence="1 2">MKS20</strain>
    </source>
</reference>
<dbReference type="Gene3D" id="3.40.50.300">
    <property type="entry name" value="P-loop containing nucleotide triphosphate hydrolases"/>
    <property type="match status" value="1"/>
</dbReference>
<protein>
    <recommendedName>
        <fullName evidence="3">ATPase domain-containing protein</fullName>
    </recommendedName>
</protein>
<evidence type="ECO:0008006" key="3">
    <source>
        <dbReference type="Google" id="ProtNLM"/>
    </source>
</evidence>
<dbReference type="InterPro" id="IPR027417">
    <property type="entry name" value="P-loop_NTPase"/>
</dbReference>
<dbReference type="RefSeq" id="WP_233053999.1">
    <property type="nucleotide sequence ID" value="NZ_JAIMJA010000018.1"/>
</dbReference>
<dbReference type="PANTHER" id="PTHR34301:SF8">
    <property type="entry name" value="ATPASE DOMAIN-CONTAINING PROTEIN"/>
    <property type="match status" value="1"/>
</dbReference>
<evidence type="ECO:0000313" key="1">
    <source>
        <dbReference type="EMBL" id="MCE2596355.1"/>
    </source>
</evidence>
<dbReference type="SUPFAM" id="SSF52540">
    <property type="entry name" value="P-loop containing nucleoside triphosphate hydrolases"/>
    <property type="match status" value="1"/>
</dbReference>
<proteinExistence type="predicted"/>
<keyword evidence="2" id="KW-1185">Reference proteome</keyword>
<dbReference type="EMBL" id="JAIMJA010000018">
    <property type="protein sequence ID" value="MCE2596355.1"/>
    <property type="molecule type" value="Genomic_DNA"/>
</dbReference>
<organism evidence="1 2">
    <name type="scientific">Motilimonas cestriensis</name>
    <dbReference type="NCBI Taxonomy" id="2742685"/>
    <lineage>
        <taxon>Bacteria</taxon>
        <taxon>Pseudomonadati</taxon>
        <taxon>Pseudomonadota</taxon>
        <taxon>Gammaproteobacteria</taxon>
        <taxon>Alteromonadales</taxon>
        <taxon>Alteromonadales genera incertae sedis</taxon>
        <taxon>Motilimonas</taxon>
    </lineage>
</organism>
<accession>A0ABS8WDM3</accession>
<dbReference type="Proteomes" id="UP001201273">
    <property type="component" value="Unassembled WGS sequence"/>
</dbReference>